<reference evidence="3" key="1">
    <citation type="submission" date="2016-04" db="EMBL/GenBank/DDBJ databases">
        <authorList>
            <person name="Nguyen H.D."/>
            <person name="Samba Siva P."/>
            <person name="Cullis J."/>
            <person name="Levesque C.A."/>
            <person name="Hambleton S."/>
        </authorList>
    </citation>
    <scope>NUCLEOTIDE SEQUENCE</scope>
    <source>
        <strain evidence="3">DAOMC 236416</strain>
    </source>
</reference>
<dbReference type="InterPro" id="IPR043502">
    <property type="entry name" value="DNA/RNA_pol_sf"/>
</dbReference>
<name>A0A8T8SDE5_9BASI</name>
<feature type="compositionally biased region" description="Pro residues" evidence="1">
    <location>
        <begin position="118"/>
        <end position="128"/>
    </location>
</feature>
<evidence type="ECO:0000256" key="1">
    <source>
        <dbReference type="SAM" id="MobiDB-lite"/>
    </source>
</evidence>
<sequence>ERHQHLAALRPLRKRIHPRFVPAFLAATENAAARYLTDSLNEEHLLDILALVKVGLRGCGDGLPIAERLKAYPNVAWPDVIEQDRPPASAAPTASAIVERYTSTSSTSALALKHPAGPENPFPGPGPTAPRKLCKDDEWDIHFRHVLSTIPADTSGGPSDWSKPLLSLALKGERFREFIKMLCTQLAHGTAPGRTTLGAALLIPLAKKDGGVRPIAVCELIYRFCAKVIARCVDTGGALLPCQFGVGSSGGTEPIIRLGEHFAAGTLKNFNCVMATDFSNAYNAADRTGIGDGIREHTSSLYRLASWRLGAETPLLIVQNGKVTVLQSSQGVPQGDPFSPLFFCIGARKVAAQLQEFLGEEGFVVCYLDDWYIFGKNEEVLEKAMEFLDGLEKAGKSGGLRLNKDKCRMVRREALKEGGFEMLGTMIGSVAARKDFLQAKIAEQEATINKLRNLPKQDALLLLLLCVQHNLRHFLRCLKTDDIEDAWLGHDHHLASTLRSIRSNIPRRGPYDNFLLPLPLRRGGCGLPTFESLAPCARGAMVDFADSALENLFEQEDKIGGVDPLPVVEGPRSDERQRDRCRKVYEELEVGLWKKLEEEKDYDRAKTVAGGSPLMSWLWMVSTPYDISTTLSNNALSVGLWNRSLLAAPRPTCPDCGEVYIHGHDDTCRPRMHRRTKRHDGIRNLLAAAIRRIQDSTVIIEPRIEERLSQHRSDMRVSGPAAPSGGLVEYDLTCISVHSKDARLKHRSKEVKEVLGELGFRAAVEKVIELQMEARAEKKRRKYAGIITLAFQPLVITLDGTLSKETAATFKHWRSLSPSWSSVSASIACTLLRTRAETYCLW</sequence>
<dbReference type="Gene3D" id="3.30.70.270">
    <property type="match status" value="1"/>
</dbReference>
<feature type="domain" description="Reverse transcriptase" evidence="2">
    <location>
        <begin position="186"/>
        <end position="427"/>
    </location>
</feature>
<dbReference type="Proteomes" id="UP000077521">
    <property type="component" value="Unassembled WGS sequence"/>
</dbReference>
<protein>
    <recommendedName>
        <fullName evidence="2">Reverse transcriptase domain-containing protein</fullName>
    </recommendedName>
</protein>
<dbReference type="Pfam" id="PF00078">
    <property type="entry name" value="RVT_1"/>
    <property type="match status" value="1"/>
</dbReference>
<keyword evidence="4" id="KW-1185">Reference proteome</keyword>
<dbReference type="PROSITE" id="PS50878">
    <property type="entry name" value="RT_POL"/>
    <property type="match status" value="1"/>
</dbReference>
<dbReference type="InterPro" id="IPR000477">
    <property type="entry name" value="RT_dom"/>
</dbReference>
<feature type="non-terminal residue" evidence="3">
    <location>
        <position position="1"/>
    </location>
</feature>
<dbReference type="InterPro" id="IPR043128">
    <property type="entry name" value="Rev_trsase/Diguanyl_cyclase"/>
</dbReference>
<dbReference type="EMBL" id="LWDF02001688">
    <property type="protein sequence ID" value="KAE8237642.1"/>
    <property type="molecule type" value="Genomic_DNA"/>
</dbReference>
<evidence type="ECO:0000313" key="3">
    <source>
        <dbReference type="EMBL" id="KAE8237642.1"/>
    </source>
</evidence>
<dbReference type="SUPFAM" id="SSF56672">
    <property type="entry name" value="DNA/RNA polymerases"/>
    <property type="match status" value="1"/>
</dbReference>
<organism evidence="3 4">
    <name type="scientific">Tilletia indica</name>
    <dbReference type="NCBI Taxonomy" id="43049"/>
    <lineage>
        <taxon>Eukaryota</taxon>
        <taxon>Fungi</taxon>
        <taxon>Dikarya</taxon>
        <taxon>Basidiomycota</taxon>
        <taxon>Ustilaginomycotina</taxon>
        <taxon>Exobasidiomycetes</taxon>
        <taxon>Tilletiales</taxon>
        <taxon>Tilletiaceae</taxon>
        <taxon>Tilletia</taxon>
    </lineage>
</organism>
<proteinExistence type="predicted"/>
<evidence type="ECO:0000259" key="2">
    <source>
        <dbReference type="PROSITE" id="PS50878"/>
    </source>
</evidence>
<gene>
    <name evidence="3" type="ORF">A4X13_0g8688</name>
</gene>
<accession>A0A8T8SDE5</accession>
<feature type="region of interest" description="Disordered" evidence="1">
    <location>
        <begin position="108"/>
        <end position="130"/>
    </location>
</feature>
<comment type="caution">
    <text evidence="3">The sequence shown here is derived from an EMBL/GenBank/DDBJ whole genome shotgun (WGS) entry which is preliminary data.</text>
</comment>
<reference evidence="3" key="2">
    <citation type="journal article" date="2019" name="IMA Fungus">
        <title>Genome sequencing and comparison of five Tilletia species to identify candidate genes for the detection of regulated species infecting wheat.</title>
        <authorList>
            <person name="Nguyen H.D.T."/>
            <person name="Sultana T."/>
            <person name="Kesanakurti P."/>
            <person name="Hambleton S."/>
        </authorList>
    </citation>
    <scope>NUCLEOTIDE SEQUENCE</scope>
    <source>
        <strain evidence="3">DAOMC 236416</strain>
    </source>
</reference>
<evidence type="ECO:0000313" key="4">
    <source>
        <dbReference type="Proteomes" id="UP000077521"/>
    </source>
</evidence>
<dbReference type="AlphaFoldDB" id="A0A8T8SDE5"/>